<evidence type="ECO:0000313" key="2">
    <source>
        <dbReference type="EMBL" id="AFU64317.1"/>
    </source>
</evidence>
<evidence type="ECO:0000256" key="1">
    <source>
        <dbReference type="SAM" id="Phobius"/>
    </source>
</evidence>
<protein>
    <submittedName>
        <fullName evidence="2">Uncharacterized protein</fullName>
    </submittedName>
</protein>
<dbReference type="GeneID" id="40094343"/>
<keyword evidence="3" id="KW-1185">Reference proteome</keyword>
<keyword evidence="1" id="KW-1133">Transmembrane helix</keyword>
<sequence length="42" mass="4699">MIALDSLVGLLSLPDFRMERFILLVLFGGVSIICTLKAYKKI</sequence>
<dbReference type="RefSeq" id="YP_009617803.1">
    <property type="nucleotide sequence ID" value="NC_042061.1"/>
</dbReference>
<keyword evidence="1" id="KW-0812">Transmembrane</keyword>
<dbReference type="EMBL" id="JX181828">
    <property type="protein sequence ID" value="AFU64317.1"/>
    <property type="molecule type" value="Genomic_DNA"/>
</dbReference>
<accession>K4I4K9</accession>
<reference evidence="2 3" key="1">
    <citation type="submission" date="2012-06" db="EMBL/GenBank/DDBJ databases">
        <title>Bacteriophages quickly and effectively reduce contamination of various foods with Salmonella.</title>
        <authorList>
            <person name="Woolston J."/>
            <person name="Parks A.R."/>
            <person name="Hanna L.F."/>
            <person name="Charbonneau D."/>
            <person name="Sulakvelidze A."/>
        </authorList>
    </citation>
    <scope>NUCLEOTIDE SEQUENCE [LARGE SCALE GENOMIC DNA]</scope>
</reference>
<organism evidence="2 3">
    <name type="scientific">Salmonella phage STML-13-1</name>
    <dbReference type="NCBI Taxonomy" id="1204530"/>
    <lineage>
        <taxon>Viruses</taxon>
        <taxon>Duplodnaviria</taxon>
        <taxon>Heunggongvirae</taxon>
        <taxon>Uroviricota</taxon>
        <taxon>Caudoviricetes</taxon>
        <taxon>Pantevenvirales</taxon>
        <taxon>Ackermannviridae</taxon>
        <taxon>Cvivirinae</taxon>
        <taxon>Kuttervirus</taxon>
        <taxon>Kuttervirus STML131</taxon>
    </lineage>
</organism>
<dbReference type="KEGG" id="vg:40094343"/>
<dbReference type="Proteomes" id="UP000232831">
    <property type="component" value="Segment"/>
</dbReference>
<proteinExistence type="predicted"/>
<feature type="transmembrane region" description="Helical" evidence="1">
    <location>
        <begin position="20"/>
        <end position="39"/>
    </location>
</feature>
<evidence type="ECO:0000313" key="3">
    <source>
        <dbReference type="Proteomes" id="UP000232831"/>
    </source>
</evidence>
<name>K4I4K9_9CAUD</name>
<keyword evidence="1" id="KW-0472">Membrane</keyword>